<keyword evidence="3" id="KW-0833">Ubl conjugation pathway</keyword>
<keyword evidence="3" id="KW-0963">Cytoplasm</keyword>
<protein>
    <recommendedName>
        <fullName evidence="3">Ubiquitin thioesterase OTU</fullName>
        <ecNumber evidence="3">3.4.19.12</ecNumber>
    </recommendedName>
</protein>
<dbReference type="PROSITE" id="PS50802">
    <property type="entry name" value="OTU"/>
    <property type="match status" value="1"/>
</dbReference>
<dbReference type="EC" id="3.4.19.12" evidence="3"/>
<reference evidence="7" key="1">
    <citation type="submission" date="2021-01" db="EMBL/GenBank/DDBJ databases">
        <authorList>
            <person name="Corre E."/>
            <person name="Pelletier E."/>
            <person name="Niang G."/>
            <person name="Scheremetjew M."/>
            <person name="Finn R."/>
            <person name="Kale V."/>
            <person name="Holt S."/>
            <person name="Cochrane G."/>
            <person name="Meng A."/>
            <person name="Brown T."/>
            <person name="Cohen L."/>
        </authorList>
    </citation>
    <scope>NUCLEOTIDE SEQUENCE</scope>
    <source>
        <strain evidence="7">MM31A-1</strain>
    </source>
</reference>
<feature type="compositionally biased region" description="Low complexity" evidence="4">
    <location>
        <begin position="502"/>
        <end position="513"/>
    </location>
</feature>
<dbReference type="InterPro" id="IPR038765">
    <property type="entry name" value="Papain-like_cys_pep_sf"/>
</dbReference>
<dbReference type="CDD" id="cd22744">
    <property type="entry name" value="OTU"/>
    <property type="match status" value="1"/>
</dbReference>
<comment type="catalytic activity">
    <reaction evidence="1 3">
        <text>Thiol-dependent hydrolysis of ester, thioester, amide, peptide and isopeptide bonds formed by the C-terminal Gly of ubiquitin (a 76-residue protein attached to proteins as an intracellular targeting signal).</text>
        <dbReference type="EC" id="3.4.19.12"/>
    </reaction>
</comment>
<gene>
    <name evidence="7" type="ORF">CDEB00056_LOCUS12912</name>
</gene>
<dbReference type="InterPro" id="IPR003323">
    <property type="entry name" value="OTU_dom"/>
</dbReference>
<feature type="compositionally biased region" description="Low complexity" evidence="4">
    <location>
        <begin position="355"/>
        <end position="371"/>
    </location>
</feature>
<feature type="region of interest" description="Disordered" evidence="4">
    <location>
        <begin position="462"/>
        <end position="559"/>
    </location>
</feature>
<evidence type="ECO:0000256" key="5">
    <source>
        <dbReference type="SAM" id="SignalP"/>
    </source>
</evidence>
<dbReference type="GO" id="GO:0005829">
    <property type="term" value="C:cytosol"/>
    <property type="evidence" value="ECO:0007669"/>
    <property type="project" value="TreeGrafter"/>
</dbReference>
<evidence type="ECO:0000313" key="7">
    <source>
        <dbReference type="EMBL" id="CAE0468059.1"/>
    </source>
</evidence>
<evidence type="ECO:0000256" key="3">
    <source>
        <dbReference type="RuleBase" id="RU367104"/>
    </source>
</evidence>
<feature type="chain" id="PRO_5030605801" description="Ubiquitin thioesterase OTU" evidence="5">
    <location>
        <begin position="25"/>
        <end position="587"/>
    </location>
</feature>
<dbReference type="Gene3D" id="3.90.70.80">
    <property type="match status" value="1"/>
</dbReference>
<dbReference type="GO" id="GO:0030968">
    <property type="term" value="P:endoplasmic reticulum unfolded protein response"/>
    <property type="evidence" value="ECO:0007669"/>
    <property type="project" value="TreeGrafter"/>
</dbReference>
<dbReference type="Pfam" id="PF02338">
    <property type="entry name" value="OTU"/>
    <property type="match status" value="1"/>
</dbReference>
<keyword evidence="2 3" id="KW-0378">Hydrolase</keyword>
<name>A0A7S3Q7L5_9STRA</name>
<sequence>MKKSAIPIFGFIAISSIAIAAVSANSNSNLNSIPRSTGSRSIDPNRHRRSEKERQRNVSIRSSKGKKSSNSRSRSRNSSRNTKIDLDHDQQHDQQHEHEHGNPLPPWNPSPKINPNGFLADLFQREHGEWETDAGVTRQEYGRYMDNGNDNGNIDDMNTNMDGMDDLHEPVYVRQVPGDGNCLFHSITVALALVENRTHVDMSFDNDNYGDGNGDGNGNNGDGNGDGYIDYRLNPYPHDLHHLHHHSRHLRSQAVHMLSHHPRKLLFLQGNEYLRAKDLVTAAAAQYNLSAEEYCNQMKKDSVWGGGPEIVGLCNYLKRPIHVYELSSSSSSSSISNCEEEVDKDHTQSSESDENSSSSSSPIRSRSQSQFRLRRMACFGSPKFDRKEPLHILSADSRFPDLEPGQQLSSGNHFLAIFPKGVIAEVKREQEEYREMQMNMVEERGQERLRFRLRKKRIVRKTLRGGDASDRNTNTDTNTNTKTNTAFVSTFSNKQKRNKRLSSSSSMPTSTSSEDVYYNQQQRHTSRDGHKNRQSQPEMGKSKRANESSGQDQRGVANMWSGSNENGVLQYVRKLLDQVKIFVLWWV</sequence>
<proteinExistence type="predicted"/>
<evidence type="ECO:0000256" key="4">
    <source>
        <dbReference type="SAM" id="MobiDB-lite"/>
    </source>
</evidence>
<dbReference type="SUPFAM" id="SSF54001">
    <property type="entry name" value="Cysteine proteinases"/>
    <property type="match status" value="1"/>
</dbReference>
<dbReference type="AlphaFoldDB" id="A0A7S3Q7L5"/>
<comment type="function">
    <text evidence="3">Hydrolase that can remove conjugated ubiquitin from proteins and may therefore play an important regulatory role at the level of protein turnover by preventing degradation.</text>
</comment>
<dbReference type="GO" id="GO:0016579">
    <property type="term" value="P:protein deubiquitination"/>
    <property type="evidence" value="ECO:0007669"/>
    <property type="project" value="TreeGrafter"/>
</dbReference>
<dbReference type="GO" id="GO:0004843">
    <property type="term" value="F:cysteine-type deubiquitinase activity"/>
    <property type="evidence" value="ECO:0007669"/>
    <property type="project" value="UniProtKB-UniRule"/>
</dbReference>
<accession>A0A7S3Q7L5</accession>
<keyword evidence="5" id="KW-0732">Signal</keyword>
<dbReference type="GO" id="GO:0005634">
    <property type="term" value="C:nucleus"/>
    <property type="evidence" value="ECO:0007669"/>
    <property type="project" value="TreeGrafter"/>
</dbReference>
<dbReference type="EMBL" id="HBIO01016761">
    <property type="protein sequence ID" value="CAE0468059.1"/>
    <property type="molecule type" value="Transcribed_RNA"/>
</dbReference>
<evidence type="ECO:0000256" key="2">
    <source>
        <dbReference type="ARBA" id="ARBA00022801"/>
    </source>
</evidence>
<feature type="signal peptide" evidence="5">
    <location>
        <begin position="1"/>
        <end position="24"/>
    </location>
</feature>
<feature type="compositionally biased region" description="Basic residues" evidence="4">
    <location>
        <begin position="63"/>
        <end position="77"/>
    </location>
</feature>
<dbReference type="PANTHER" id="PTHR13312:SF0">
    <property type="entry name" value="UBIQUITIN THIOESTERASE OTU1"/>
    <property type="match status" value="1"/>
</dbReference>
<feature type="region of interest" description="Disordered" evidence="4">
    <location>
        <begin position="27"/>
        <end position="117"/>
    </location>
</feature>
<comment type="subcellular location">
    <subcellularLocation>
        <location evidence="3">Cytoplasm</location>
    </subcellularLocation>
</comment>
<feature type="compositionally biased region" description="Low complexity" evidence="4">
    <location>
        <begin position="472"/>
        <end position="485"/>
    </location>
</feature>
<feature type="region of interest" description="Disordered" evidence="4">
    <location>
        <begin position="329"/>
        <end position="371"/>
    </location>
</feature>
<dbReference type="PANTHER" id="PTHR13312">
    <property type="entry name" value="HIV-INDUCED PROTEIN-7-LIKE PROTEASE"/>
    <property type="match status" value="1"/>
</dbReference>
<feature type="compositionally biased region" description="Basic and acidic residues" evidence="4">
    <location>
        <begin position="82"/>
        <end position="101"/>
    </location>
</feature>
<organism evidence="7">
    <name type="scientific">Chaetoceros debilis</name>
    <dbReference type="NCBI Taxonomy" id="122233"/>
    <lineage>
        <taxon>Eukaryota</taxon>
        <taxon>Sar</taxon>
        <taxon>Stramenopiles</taxon>
        <taxon>Ochrophyta</taxon>
        <taxon>Bacillariophyta</taxon>
        <taxon>Coscinodiscophyceae</taxon>
        <taxon>Chaetocerotophycidae</taxon>
        <taxon>Chaetocerotales</taxon>
        <taxon>Chaetocerotaceae</taxon>
        <taxon>Chaetoceros</taxon>
    </lineage>
</organism>
<keyword evidence="3" id="KW-0645">Protease</keyword>
<dbReference type="GO" id="GO:0036503">
    <property type="term" value="P:ERAD pathway"/>
    <property type="evidence" value="ECO:0007669"/>
    <property type="project" value="TreeGrafter"/>
</dbReference>
<evidence type="ECO:0000256" key="1">
    <source>
        <dbReference type="ARBA" id="ARBA00000707"/>
    </source>
</evidence>
<keyword evidence="3" id="KW-0788">Thiol protease</keyword>
<evidence type="ECO:0000259" key="6">
    <source>
        <dbReference type="PROSITE" id="PS50802"/>
    </source>
</evidence>
<feature type="domain" description="OTU" evidence="6">
    <location>
        <begin position="171"/>
        <end position="420"/>
    </location>
</feature>